<organism evidence="2 3">
    <name type="scientific">Tardiphaga robiniae</name>
    <dbReference type="NCBI Taxonomy" id="943830"/>
    <lineage>
        <taxon>Bacteria</taxon>
        <taxon>Pseudomonadati</taxon>
        <taxon>Pseudomonadota</taxon>
        <taxon>Alphaproteobacteria</taxon>
        <taxon>Hyphomicrobiales</taxon>
        <taxon>Nitrobacteraceae</taxon>
        <taxon>Tardiphaga</taxon>
    </lineage>
</organism>
<keyword evidence="3" id="KW-1185">Reference proteome</keyword>
<protein>
    <submittedName>
        <fullName evidence="2">Uncharacterized protein</fullName>
    </submittedName>
</protein>
<evidence type="ECO:0000256" key="1">
    <source>
        <dbReference type="SAM" id="MobiDB-lite"/>
    </source>
</evidence>
<dbReference type="EMBL" id="LVYV01000055">
    <property type="protein sequence ID" value="KZD20619.1"/>
    <property type="molecule type" value="Genomic_DNA"/>
</dbReference>
<comment type="caution">
    <text evidence="2">The sequence shown here is derived from an EMBL/GenBank/DDBJ whole genome shotgun (WGS) entry which is preliminary data.</text>
</comment>
<dbReference type="Proteomes" id="UP000076574">
    <property type="component" value="Unassembled WGS sequence"/>
</dbReference>
<accession>A0A163X9V2</accession>
<evidence type="ECO:0000313" key="2">
    <source>
        <dbReference type="EMBL" id="KZD20619.1"/>
    </source>
</evidence>
<evidence type="ECO:0000313" key="3">
    <source>
        <dbReference type="Proteomes" id="UP000076574"/>
    </source>
</evidence>
<reference evidence="2 3" key="1">
    <citation type="submission" date="2016-03" db="EMBL/GenBank/DDBJ databases">
        <title>Microsymbionts genomes from the relict species Vavilovia formosa (Stev.) Fed.</title>
        <authorList>
            <person name="Kopat V."/>
            <person name="Chirak E."/>
            <person name="Kimeklis A."/>
            <person name="Andronov E."/>
        </authorList>
    </citation>
    <scope>NUCLEOTIDE SEQUENCE [LARGE SCALE GENOMIC DNA]</scope>
    <source>
        <strain evidence="2 3">Vaf07</strain>
    </source>
</reference>
<proteinExistence type="predicted"/>
<dbReference type="AlphaFoldDB" id="A0A163X9V2"/>
<feature type="region of interest" description="Disordered" evidence="1">
    <location>
        <begin position="1"/>
        <end position="60"/>
    </location>
</feature>
<feature type="compositionally biased region" description="Polar residues" evidence="1">
    <location>
        <begin position="38"/>
        <end position="60"/>
    </location>
</feature>
<sequence>MAGGMADLIPAWAGGLPADAPPRPGSPEYDAYMKQRENAQQGVGQTGPDPTTSPSATAVH</sequence>
<gene>
    <name evidence="2" type="ORF">A4A58_17935</name>
</gene>
<name>A0A163X9V2_9BRAD</name>